<dbReference type="Pfam" id="PF07732">
    <property type="entry name" value="Cu-oxidase_3"/>
    <property type="match status" value="1"/>
</dbReference>
<evidence type="ECO:0000259" key="12">
    <source>
        <dbReference type="Pfam" id="PF07732"/>
    </source>
</evidence>
<dbReference type="Pfam" id="PF00394">
    <property type="entry name" value="Cu-oxidase"/>
    <property type="match status" value="1"/>
</dbReference>
<dbReference type="AlphaFoldDB" id="A0AAI8YTM9"/>
<protein>
    <submittedName>
        <fullName evidence="13">Iron transport multicopper oxidase FET3</fullName>
    </submittedName>
</protein>
<comment type="subcellular location">
    <subcellularLocation>
        <location evidence="7">Cell membrane</location>
        <topology evidence="7">Single-pass type I membrane protein</topology>
        <orientation evidence="7">Extracellular side</orientation>
    </subcellularLocation>
</comment>
<dbReference type="FunFam" id="2.60.40.420:FF:000022">
    <property type="entry name" value="FET5p Multicopper oxidase"/>
    <property type="match status" value="1"/>
</dbReference>
<evidence type="ECO:0000256" key="8">
    <source>
        <dbReference type="SAM" id="Phobius"/>
    </source>
</evidence>
<dbReference type="Gene3D" id="2.60.40.420">
    <property type="entry name" value="Cupredoxins - blue copper proteins"/>
    <property type="match status" value="3"/>
</dbReference>
<feature type="transmembrane region" description="Helical" evidence="8">
    <location>
        <begin position="549"/>
        <end position="571"/>
    </location>
</feature>
<dbReference type="PROSITE" id="PS00080">
    <property type="entry name" value="MULTICOPPER_OXIDASE2"/>
    <property type="match status" value="1"/>
</dbReference>
<proteinExistence type="inferred from homology"/>
<keyword evidence="14" id="KW-1185">Reference proteome</keyword>
<keyword evidence="3 9" id="KW-0732">Signal</keyword>
<evidence type="ECO:0000259" key="11">
    <source>
        <dbReference type="Pfam" id="PF07731"/>
    </source>
</evidence>
<evidence type="ECO:0000256" key="6">
    <source>
        <dbReference type="ARBA" id="ARBA00023180"/>
    </source>
</evidence>
<dbReference type="GO" id="GO:0010106">
    <property type="term" value="P:cellular response to iron ion starvation"/>
    <property type="evidence" value="ECO:0007669"/>
    <property type="project" value="TreeGrafter"/>
</dbReference>
<evidence type="ECO:0000256" key="2">
    <source>
        <dbReference type="ARBA" id="ARBA00022723"/>
    </source>
</evidence>
<accession>A0AAI8YTM9</accession>
<comment type="caution">
    <text evidence="13">The sequence shown here is derived from an EMBL/GenBank/DDBJ whole genome shotgun (WGS) entry which is preliminary data.</text>
</comment>
<evidence type="ECO:0000256" key="4">
    <source>
        <dbReference type="ARBA" id="ARBA00023002"/>
    </source>
</evidence>
<dbReference type="PROSITE" id="PS00079">
    <property type="entry name" value="MULTICOPPER_OXIDASE1"/>
    <property type="match status" value="2"/>
</dbReference>
<evidence type="ECO:0000256" key="9">
    <source>
        <dbReference type="SAM" id="SignalP"/>
    </source>
</evidence>
<dbReference type="InterPro" id="IPR002355">
    <property type="entry name" value="Cu_oxidase_Cu_BS"/>
</dbReference>
<feature type="chain" id="PRO_5042520289" evidence="9">
    <location>
        <begin position="18"/>
        <end position="590"/>
    </location>
</feature>
<keyword evidence="2" id="KW-0479">Metal-binding</keyword>
<dbReference type="CDD" id="cd13899">
    <property type="entry name" value="CuRO_3_Fet3p"/>
    <property type="match status" value="1"/>
</dbReference>
<keyword evidence="4" id="KW-0560">Oxidoreductase</keyword>
<dbReference type="EMBL" id="CAVMBE010000007">
    <property type="protein sequence ID" value="CAK3857685.1"/>
    <property type="molecule type" value="Genomic_DNA"/>
</dbReference>
<evidence type="ECO:0000259" key="10">
    <source>
        <dbReference type="Pfam" id="PF00394"/>
    </source>
</evidence>
<dbReference type="PANTHER" id="PTHR11709">
    <property type="entry name" value="MULTI-COPPER OXIDASE"/>
    <property type="match status" value="1"/>
</dbReference>
<reference evidence="13" key="1">
    <citation type="submission" date="2023-11" db="EMBL/GenBank/DDBJ databases">
        <authorList>
            <person name="Alioto T."/>
            <person name="Alioto T."/>
            <person name="Gomez Garrido J."/>
        </authorList>
    </citation>
    <scope>NUCLEOTIDE SEQUENCE</scope>
</reference>
<sequence length="590" mass="65209">MALSGLVTCLLVGFTAAATVTLDWNITWVNRNPDGMAMRPVIGINNQWPLPQLNFTRGDNVVVNMHNQLGNETASLHFHGLYQNGTNEMDGPPGVTQCDVPTGSTIVYNFTVDQPGTYWYHSHSRGQYPDGLRQQFIITDPENPYLGKYDKEVAFTLSDWYHDEMPGLLKEFISVTNPTGAEPVPNSALMNDTQNLTVPVEPGKTYFFRLTNVAAFAGMYFWIEGHKLSVIEVDGVYTEPAEAELLYITAAQRYGFLVTARNDTSGNFPMVASMDTSLFDSFSPDLPINVTGWLMYDDSKSRPSPALLDNFDNEFDDFTLKPQDGMELLDHADYSFNLNLTMDDLGNGANYAFFNGITYVTPKVPTLYSALSTANFATNDTVYGRDTNAHVLPHNEIIEIVLNNEDTGRHPFHLHGHNFQVLYRSPENWGDFDSNNHTAYPAVPMRRDTLGVRPTGNFVIRFRADNPGVWLFHCHLEWHLASGLVATMVEAPLQLQKNLTIPQNHLDVCNAIGTPVKGNAAANTIDFLNLDGQNLSPAPLPAGFTTKGIVALVFSCIAAVLGMAVIAWYGAAPLSSSEMSQTRRFVAKAG</sequence>
<dbReference type="GO" id="GO:0004322">
    <property type="term" value="F:ferroxidase activity"/>
    <property type="evidence" value="ECO:0007669"/>
    <property type="project" value="TreeGrafter"/>
</dbReference>
<organism evidence="13 14">
    <name type="scientific">Lecanosticta acicola</name>
    <dbReference type="NCBI Taxonomy" id="111012"/>
    <lineage>
        <taxon>Eukaryota</taxon>
        <taxon>Fungi</taxon>
        <taxon>Dikarya</taxon>
        <taxon>Ascomycota</taxon>
        <taxon>Pezizomycotina</taxon>
        <taxon>Dothideomycetes</taxon>
        <taxon>Dothideomycetidae</taxon>
        <taxon>Mycosphaerellales</taxon>
        <taxon>Mycosphaerellaceae</taxon>
        <taxon>Lecanosticta</taxon>
    </lineage>
</organism>
<keyword evidence="8" id="KW-0472">Membrane</keyword>
<dbReference type="InterPro" id="IPR001117">
    <property type="entry name" value="Cu-oxidase_2nd"/>
</dbReference>
<keyword evidence="6" id="KW-0325">Glycoprotein</keyword>
<dbReference type="CDD" id="cd13851">
    <property type="entry name" value="CuRO_1_Fet3p"/>
    <property type="match status" value="1"/>
</dbReference>
<feature type="signal peptide" evidence="9">
    <location>
        <begin position="1"/>
        <end position="17"/>
    </location>
</feature>
<dbReference type="CDD" id="cd13877">
    <property type="entry name" value="CuRO_2_Fet3p_like"/>
    <property type="match status" value="1"/>
</dbReference>
<feature type="domain" description="Plastocyanin-like" evidence="11">
    <location>
        <begin position="359"/>
        <end position="492"/>
    </location>
</feature>
<feature type="domain" description="Plastocyanin-like" evidence="12">
    <location>
        <begin position="26"/>
        <end position="142"/>
    </location>
</feature>
<gene>
    <name evidence="13" type="ORF">LECACI_7A001765</name>
</gene>
<dbReference type="InterPro" id="IPR008972">
    <property type="entry name" value="Cupredoxin"/>
</dbReference>
<dbReference type="SUPFAM" id="SSF49503">
    <property type="entry name" value="Cupredoxins"/>
    <property type="match status" value="3"/>
</dbReference>
<name>A0AAI8YTM9_9PEZI</name>
<dbReference type="GO" id="GO:0033573">
    <property type="term" value="C:high-affinity iron permease complex"/>
    <property type="evidence" value="ECO:0007669"/>
    <property type="project" value="TreeGrafter"/>
</dbReference>
<keyword evidence="8" id="KW-0812">Transmembrane</keyword>
<dbReference type="InterPro" id="IPR011707">
    <property type="entry name" value="Cu-oxidase-like_N"/>
</dbReference>
<dbReference type="InterPro" id="IPR045087">
    <property type="entry name" value="Cu-oxidase_fam"/>
</dbReference>
<evidence type="ECO:0000256" key="1">
    <source>
        <dbReference type="ARBA" id="ARBA00010609"/>
    </source>
</evidence>
<dbReference type="InterPro" id="IPR044130">
    <property type="entry name" value="CuRO_2_Fet3-like"/>
</dbReference>
<dbReference type="FunFam" id="2.60.40.420:FF:000024">
    <property type="entry name" value="FET5p Multicopper oxidase"/>
    <property type="match status" value="1"/>
</dbReference>
<keyword evidence="8" id="KW-1133">Transmembrane helix</keyword>
<dbReference type="Proteomes" id="UP001296104">
    <property type="component" value="Unassembled WGS sequence"/>
</dbReference>
<evidence type="ECO:0000256" key="5">
    <source>
        <dbReference type="ARBA" id="ARBA00023008"/>
    </source>
</evidence>
<dbReference type="GO" id="GO:0033215">
    <property type="term" value="P:reductive iron assimilation"/>
    <property type="evidence" value="ECO:0007669"/>
    <property type="project" value="TreeGrafter"/>
</dbReference>
<keyword evidence="5" id="KW-0186">Copper</keyword>
<comment type="similarity">
    <text evidence="1">Belongs to the multicopper oxidase family.</text>
</comment>
<feature type="domain" description="Plastocyanin-like" evidence="10">
    <location>
        <begin position="152"/>
        <end position="283"/>
    </location>
</feature>
<evidence type="ECO:0000256" key="3">
    <source>
        <dbReference type="ARBA" id="ARBA00022729"/>
    </source>
</evidence>
<evidence type="ECO:0000256" key="7">
    <source>
        <dbReference type="ARBA" id="ARBA00037814"/>
    </source>
</evidence>
<evidence type="ECO:0000313" key="13">
    <source>
        <dbReference type="EMBL" id="CAK3857685.1"/>
    </source>
</evidence>
<dbReference type="InterPro" id="IPR011706">
    <property type="entry name" value="Cu-oxidase_C"/>
</dbReference>
<dbReference type="PANTHER" id="PTHR11709:SF361">
    <property type="entry name" value="IRON TRANSPORT MULTICOPPER OXIDASE FET3"/>
    <property type="match status" value="1"/>
</dbReference>
<dbReference type="GO" id="GO:0005507">
    <property type="term" value="F:copper ion binding"/>
    <property type="evidence" value="ECO:0007669"/>
    <property type="project" value="InterPro"/>
</dbReference>
<dbReference type="InterPro" id="IPR033138">
    <property type="entry name" value="Cu_oxidase_CS"/>
</dbReference>
<dbReference type="Pfam" id="PF07731">
    <property type="entry name" value="Cu-oxidase_2"/>
    <property type="match status" value="1"/>
</dbReference>
<evidence type="ECO:0000313" key="14">
    <source>
        <dbReference type="Proteomes" id="UP001296104"/>
    </source>
</evidence>